<evidence type="ECO:0000256" key="2">
    <source>
        <dbReference type="ARBA" id="ARBA00006679"/>
    </source>
</evidence>
<keyword evidence="4 7" id="KW-0812">Transmembrane</keyword>
<dbReference type="PANTHER" id="PTHR33452">
    <property type="entry name" value="OXIDOREDUCTASE CATD-RELATED"/>
    <property type="match status" value="1"/>
</dbReference>
<comment type="similarity">
    <text evidence="2">Belongs to the DoxX family.</text>
</comment>
<evidence type="ECO:0000256" key="6">
    <source>
        <dbReference type="ARBA" id="ARBA00023136"/>
    </source>
</evidence>
<dbReference type="EMBL" id="JAUSVS010000006">
    <property type="protein sequence ID" value="MDQ0465232.1"/>
    <property type="molecule type" value="Genomic_DNA"/>
</dbReference>
<comment type="subcellular location">
    <subcellularLocation>
        <location evidence="1">Cell membrane</location>
        <topology evidence="1">Multi-pass membrane protein</topology>
    </subcellularLocation>
</comment>
<evidence type="ECO:0000313" key="9">
    <source>
        <dbReference type="Proteomes" id="UP001228905"/>
    </source>
</evidence>
<sequence>MRKAGLAGGPTPETAALLIRVLLGTLFIAHLYWKLAILPGGLEAWWGNLRAAGYPAFVPAYVLSAEVAGAVLLIPGVMPRYVALYAMPMMLGAAQFWLARKGFYFTRAGAELPLVWLALLGVQAVAGDGALAAVRSPDPRRVLAWLGRRGASPGRAA</sequence>
<feature type="transmembrane region" description="Helical" evidence="7">
    <location>
        <begin position="114"/>
        <end position="134"/>
    </location>
</feature>
<evidence type="ECO:0000256" key="1">
    <source>
        <dbReference type="ARBA" id="ARBA00004651"/>
    </source>
</evidence>
<accession>A0ABU0IT94</accession>
<protein>
    <submittedName>
        <fullName evidence="8">Oxidoreductase</fullName>
    </submittedName>
</protein>
<feature type="transmembrane region" description="Helical" evidence="7">
    <location>
        <begin position="81"/>
        <end position="99"/>
    </location>
</feature>
<dbReference type="PANTHER" id="PTHR33452:SF1">
    <property type="entry name" value="INNER MEMBRANE PROTEIN YPHA-RELATED"/>
    <property type="match status" value="1"/>
</dbReference>
<name>A0ABU0IT94_9CAUL</name>
<dbReference type="Proteomes" id="UP001228905">
    <property type="component" value="Unassembled WGS sequence"/>
</dbReference>
<evidence type="ECO:0000256" key="7">
    <source>
        <dbReference type="SAM" id="Phobius"/>
    </source>
</evidence>
<evidence type="ECO:0000256" key="5">
    <source>
        <dbReference type="ARBA" id="ARBA00022989"/>
    </source>
</evidence>
<dbReference type="Pfam" id="PF07681">
    <property type="entry name" value="DoxX"/>
    <property type="match status" value="1"/>
</dbReference>
<evidence type="ECO:0000313" key="8">
    <source>
        <dbReference type="EMBL" id="MDQ0465232.1"/>
    </source>
</evidence>
<dbReference type="RefSeq" id="WP_307350454.1">
    <property type="nucleotide sequence ID" value="NZ_JAUSVS010000006.1"/>
</dbReference>
<keyword evidence="9" id="KW-1185">Reference proteome</keyword>
<keyword evidence="6 7" id="KW-0472">Membrane</keyword>
<keyword evidence="5 7" id="KW-1133">Transmembrane helix</keyword>
<evidence type="ECO:0000256" key="4">
    <source>
        <dbReference type="ARBA" id="ARBA00022692"/>
    </source>
</evidence>
<keyword evidence="3" id="KW-1003">Cell membrane</keyword>
<reference evidence="8 9" key="1">
    <citation type="submission" date="2023-07" db="EMBL/GenBank/DDBJ databases">
        <title>Genomic Encyclopedia of Type Strains, Phase IV (KMG-IV): sequencing the most valuable type-strain genomes for metagenomic binning, comparative biology and taxonomic classification.</title>
        <authorList>
            <person name="Goeker M."/>
        </authorList>
    </citation>
    <scope>NUCLEOTIDE SEQUENCE [LARGE SCALE GENOMIC DNA]</scope>
    <source>
        <strain evidence="8 9">DSM 18695</strain>
    </source>
</reference>
<evidence type="ECO:0000256" key="3">
    <source>
        <dbReference type="ARBA" id="ARBA00022475"/>
    </source>
</evidence>
<comment type="caution">
    <text evidence="8">The sequence shown here is derived from an EMBL/GenBank/DDBJ whole genome shotgun (WGS) entry which is preliminary data.</text>
</comment>
<dbReference type="InterPro" id="IPR032808">
    <property type="entry name" value="DoxX"/>
</dbReference>
<dbReference type="InterPro" id="IPR051907">
    <property type="entry name" value="DoxX-like_oxidoreductase"/>
</dbReference>
<proteinExistence type="inferred from homology"/>
<organism evidence="8 9">
    <name type="scientific">Caulobacter ginsengisoli</name>
    <dbReference type="NCBI Taxonomy" id="400775"/>
    <lineage>
        <taxon>Bacteria</taxon>
        <taxon>Pseudomonadati</taxon>
        <taxon>Pseudomonadota</taxon>
        <taxon>Alphaproteobacteria</taxon>
        <taxon>Caulobacterales</taxon>
        <taxon>Caulobacteraceae</taxon>
        <taxon>Caulobacter</taxon>
    </lineage>
</organism>
<feature type="transmembrane region" description="Helical" evidence="7">
    <location>
        <begin position="53"/>
        <end position="74"/>
    </location>
</feature>
<feature type="transmembrane region" description="Helical" evidence="7">
    <location>
        <begin position="12"/>
        <end position="33"/>
    </location>
</feature>
<gene>
    <name evidence="8" type="ORF">QO010_003019</name>
</gene>